<sequence>MHLILIINEETAMKIAHIILTAAISAGAAFASIPSASAMPANRPAVSAQGDVVQIHDSWRRDRWDDDRDWRGDRNWRDDRDWRPSDWRPSEWRYERRHWRPWRAEGWRERREWRYDDRDMPRFYHG</sequence>
<accession>A0A7W5BRZ9</accession>
<comment type="caution">
    <text evidence="1">The sequence shown here is derived from an EMBL/GenBank/DDBJ whole genome shotgun (WGS) entry which is preliminary data.</text>
</comment>
<reference evidence="1 2" key="1">
    <citation type="submission" date="2020-08" db="EMBL/GenBank/DDBJ databases">
        <title>Genomic Encyclopedia of Type Strains, Phase III (KMG-III): the genomes of soil and plant-associated and newly described type strains.</title>
        <authorList>
            <person name="Whitman W."/>
        </authorList>
    </citation>
    <scope>NUCLEOTIDE SEQUENCE [LARGE SCALE GENOMIC DNA]</scope>
    <source>
        <strain evidence="1 2">CECT 4113</strain>
    </source>
</reference>
<evidence type="ECO:0000313" key="2">
    <source>
        <dbReference type="Proteomes" id="UP000518315"/>
    </source>
</evidence>
<proteinExistence type="predicted"/>
<evidence type="ECO:0000313" key="1">
    <source>
        <dbReference type="EMBL" id="MBB3138057.1"/>
    </source>
</evidence>
<protein>
    <submittedName>
        <fullName evidence="1">Uncharacterized protein</fullName>
    </submittedName>
</protein>
<name>A0A7W5BRZ9_9HYPH</name>
<dbReference type="EMBL" id="JACHXH010000027">
    <property type="protein sequence ID" value="MBB3138057.1"/>
    <property type="molecule type" value="Genomic_DNA"/>
</dbReference>
<gene>
    <name evidence="1" type="ORF">FHS26_005827</name>
</gene>
<organism evidence="1 2">
    <name type="scientific">Rhizobium pisi</name>
    <dbReference type="NCBI Taxonomy" id="574561"/>
    <lineage>
        <taxon>Bacteria</taxon>
        <taxon>Pseudomonadati</taxon>
        <taxon>Pseudomonadota</taxon>
        <taxon>Alphaproteobacteria</taxon>
        <taxon>Hyphomicrobiales</taxon>
        <taxon>Rhizobiaceae</taxon>
        <taxon>Rhizobium/Agrobacterium group</taxon>
        <taxon>Rhizobium</taxon>
    </lineage>
</organism>
<keyword evidence="2" id="KW-1185">Reference proteome</keyword>
<dbReference type="AlphaFoldDB" id="A0A7W5BRZ9"/>
<dbReference type="Proteomes" id="UP000518315">
    <property type="component" value="Unassembled WGS sequence"/>
</dbReference>